<dbReference type="SMART" id="SM00382">
    <property type="entry name" value="AAA"/>
    <property type="match status" value="1"/>
</dbReference>
<dbReference type="PANTHER" id="PTHR43776:SF7">
    <property type="entry name" value="D,D-DIPEPTIDE TRANSPORT ATP-BINDING PROTEIN DDPF-RELATED"/>
    <property type="match status" value="1"/>
</dbReference>
<sequence>MSDVLLDIKDLRKYFQISRGFMRRNTGAVRAVDGVSLAVQKGETIGIVGESGCGKSTTGRSILRLVEPTSGSINFLGKDILKLSKSHMREMRREMQIVFQDPYASLNPRYTVMQTLIEPLEVHRLHTPKERKDRVYSILDRVGLDSSYASRFPHEFSGGQRQRIGIARALILNPKLMILDEPVAALDVSIQSQVINLLEDVQKEFSLTNLFIAHDLSVVKHISTRIMVMYLGKMAELATSEDLFADPLHPYTRALLSAVPIPNPSIKRDRIILSGDLPSPANPPSGCVFHTRCPYTQDVCTQKIPEWREAKPNHFVACHLA</sequence>
<dbReference type="InterPro" id="IPR013563">
    <property type="entry name" value="Oligopep_ABC_C"/>
</dbReference>
<dbReference type="GO" id="GO:0016887">
    <property type="term" value="F:ATP hydrolysis activity"/>
    <property type="evidence" value="ECO:0007669"/>
    <property type="project" value="InterPro"/>
</dbReference>
<dbReference type="NCBIfam" id="NF008453">
    <property type="entry name" value="PRK11308.1"/>
    <property type="match status" value="1"/>
</dbReference>
<dbReference type="InterPro" id="IPR027417">
    <property type="entry name" value="P-loop_NTPase"/>
</dbReference>
<reference evidence="6" key="1">
    <citation type="submission" date="2022-03" db="EMBL/GenBank/DDBJ databases">
        <title>Draft Genome Sequence of Firmicute Strain S0AB, a Heterotrophic Iron/Sulfur-Oxidizing Extreme Acidophile.</title>
        <authorList>
            <person name="Vergara E."/>
            <person name="Pakostova E."/>
            <person name="Johnson D.B."/>
            <person name="Holmes D.S."/>
        </authorList>
    </citation>
    <scope>NUCLEOTIDE SEQUENCE</scope>
    <source>
        <strain evidence="6">S0AB</strain>
    </source>
</reference>
<dbReference type="InterPro" id="IPR017871">
    <property type="entry name" value="ABC_transporter-like_CS"/>
</dbReference>
<evidence type="ECO:0000256" key="4">
    <source>
        <dbReference type="ARBA" id="ARBA00022840"/>
    </source>
</evidence>
<keyword evidence="4 6" id="KW-0067">ATP-binding</keyword>
<dbReference type="SUPFAM" id="SSF52540">
    <property type="entry name" value="P-loop containing nucleoside triphosphate hydrolases"/>
    <property type="match status" value="1"/>
</dbReference>
<dbReference type="Pfam" id="PF00005">
    <property type="entry name" value="ABC_tran"/>
    <property type="match status" value="1"/>
</dbReference>
<keyword evidence="2" id="KW-0813">Transport</keyword>
<dbReference type="InterPro" id="IPR003439">
    <property type="entry name" value="ABC_transporter-like_ATP-bd"/>
</dbReference>
<dbReference type="EMBL" id="JALBUF010000005">
    <property type="protein sequence ID" value="MCI0183494.1"/>
    <property type="molecule type" value="Genomic_DNA"/>
</dbReference>
<comment type="caution">
    <text evidence="6">The sequence shown here is derived from an EMBL/GenBank/DDBJ whole genome shotgun (WGS) entry which is preliminary data.</text>
</comment>
<dbReference type="FunFam" id="3.40.50.300:FF:000016">
    <property type="entry name" value="Oligopeptide ABC transporter ATP-binding component"/>
    <property type="match status" value="1"/>
</dbReference>
<proteinExistence type="inferred from homology"/>
<dbReference type="AlphaFoldDB" id="A0A9X1V916"/>
<evidence type="ECO:0000313" key="7">
    <source>
        <dbReference type="Proteomes" id="UP001139263"/>
    </source>
</evidence>
<dbReference type="GO" id="GO:0055085">
    <property type="term" value="P:transmembrane transport"/>
    <property type="evidence" value="ECO:0007669"/>
    <property type="project" value="UniProtKB-ARBA"/>
</dbReference>
<feature type="domain" description="ABC transporter" evidence="5">
    <location>
        <begin position="6"/>
        <end position="256"/>
    </location>
</feature>
<gene>
    <name evidence="6" type="primary">oppF_3</name>
    <name evidence="6" type="ORF">MM817_01777</name>
</gene>
<evidence type="ECO:0000259" key="5">
    <source>
        <dbReference type="PROSITE" id="PS50893"/>
    </source>
</evidence>
<dbReference type="Pfam" id="PF08352">
    <property type="entry name" value="oligo_HPY"/>
    <property type="match status" value="1"/>
</dbReference>
<evidence type="ECO:0000256" key="3">
    <source>
        <dbReference type="ARBA" id="ARBA00022741"/>
    </source>
</evidence>
<accession>A0A9X1V916</accession>
<protein>
    <submittedName>
        <fullName evidence="6">Oligopeptide transport ATP-binding protein OppF</fullName>
    </submittedName>
</protein>
<name>A0A9X1V916_9BACL</name>
<dbReference type="PROSITE" id="PS50893">
    <property type="entry name" value="ABC_TRANSPORTER_2"/>
    <property type="match status" value="1"/>
</dbReference>
<keyword evidence="7" id="KW-1185">Reference proteome</keyword>
<organism evidence="6 7">
    <name type="scientific">Sulfoacidibacillus ferrooxidans</name>
    <dbReference type="NCBI Taxonomy" id="2005001"/>
    <lineage>
        <taxon>Bacteria</taxon>
        <taxon>Bacillati</taxon>
        <taxon>Bacillota</taxon>
        <taxon>Bacilli</taxon>
        <taxon>Bacillales</taxon>
        <taxon>Alicyclobacillaceae</taxon>
        <taxon>Sulfoacidibacillus</taxon>
    </lineage>
</organism>
<comment type="similarity">
    <text evidence="1">Belongs to the ABC transporter superfamily.</text>
</comment>
<dbReference type="GO" id="GO:0005524">
    <property type="term" value="F:ATP binding"/>
    <property type="evidence" value="ECO:0007669"/>
    <property type="project" value="UniProtKB-KW"/>
</dbReference>
<dbReference type="NCBIfam" id="TIGR01727">
    <property type="entry name" value="oligo_HPY"/>
    <property type="match status" value="1"/>
</dbReference>
<dbReference type="InterPro" id="IPR003593">
    <property type="entry name" value="AAA+_ATPase"/>
</dbReference>
<dbReference type="GO" id="GO:0015833">
    <property type="term" value="P:peptide transport"/>
    <property type="evidence" value="ECO:0007669"/>
    <property type="project" value="InterPro"/>
</dbReference>
<dbReference type="Proteomes" id="UP001139263">
    <property type="component" value="Unassembled WGS sequence"/>
</dbReference>
<dbReference type="PROSITE" id="PS00211">
    <property type="entry name" value="ABC_TRANSPORTER_1"/>
    <property type="match status" value="1"/>
</dbReference>
<dbReference type="InterPro" id="IPR050319">
    <property type="entry name" value="ABC_transp_ATP-bind"/>
</dbReference>
<dbReference type="Gene3D" id="3.40.50.300">
    <property type="entry name" value="P-loop containing nucleotide triphosphate hydrolases"/>
    <property type="match status" value="1"/>
</dbReference>
<evidence type="ECO:0000313" key="6">
    <source>
        <dbReference type="EMBL" id="MCI0183494.1"/>
    </source>
</evidence>
<keyword evidence="3" id="KW-0547">Nucleotide-binding</keyword>
<evidence type="ECO:0000256" key="2">
    <source>
        <dbReference type="ARBA" id="ARBA00022448"/>
    </source>
</evidence>
<dbReference type="RefSeq" id="WP_241713890.1">
    <property type="nucleotide sequence ID" value="NZ_JALBUF010000005.1"/>
</dbReference>
<dbReference type="PANTHER" id="PTHR43776">
    <property type="entry name" value="TRANSPORT ATP-BINDING PROTEIN"/>
    <property type="match status" value="1"/>
</dbReference>
<dbReference type="CDD" id="cd03257">
    <property type="entry name" value="ABC_NikE_OppD_transporters"/>
    <property type="match status" value="1"/>
</dbReference>
<evidence type="ECO:0000256" key="1">
    <source>
        <dbReference type="ARBA" id="ARBA00005417"/>
    </source>
</evidence>